<feature type="domain" description="Malonyl-CoA:ACP transacylase (MAT)" evidence="5">
    <location>
        <begin position="5"/>
        <end position="302"/>
    </location>
</feature>
<keyword evidence="2" id="KW-0808">Transferase</keyword>
<dbReference type="SUPFAM" id="SSF52151">
    <property type="entry name" value="FabD/lysophospholipase-like"/>
    <property type="match status" value="1"/>
</dbReference>
<sequence length="308" mass="32103">MIAFLYPGQGSQRAGMIAALPRVPVVTDTLDEVALVLGHDVREFDTAEALTDTVAAQLALFTVGVASTRLLADNGVRPDAVVGHSIGAFPAAVAAGVLSLEAGVAAVRVRAEAMRDLYPAGFGLLAVIGARLPDVRRLVTAAERRADLFVAMENSEDQIVLAGSDAAFERVAALAAGFGVREVRRLDVAVPSHCRLMSPVADAVRKQLGSRPARRPAIRYVSALSARSAATTDAVVDDLAQGVAQMVRWRDATDLLAELGTTAVVQVSPGRATAALFAADHPEIPVLAMDDAPWADSIVRASAVASRA</sequence>
<accession>A0ABN6XU76</accession>
<dbReference type="Proteomes" id="UP001321486">
    <property type="component" value="Chromosome"/>
</dbReference>
<dbReference type="SMART" id="SM00827">
    <property type="entry name" value="PKS_AT"/>
    <property type="match status" value="1"/>
</dbReference>
<dbReference type="Pfam" id="PF00698">
    <property type="entry name" value="Acyl_transf_1"/>
    <property type="match status" value="1"/>
</dbReference>
<dbReference type="EMBL" id="AP027732">
    <property type="protein sequence ID" value="BDZ48562.1"/>
    <property type="molecule type" value="Genomic_DNA"/>
</dbReference>
<dbReference type="RefSeq" id="WP_286345523.1">
    <property type="nucleotide sequence ID" value="NZ_AP027732.1"/>
</dbReference>
<gene>
    <name evidence="6" type="ORF">GCM10025867_08030</name>
</gene>
<protein>
    <recommendedName>
        <fullName evidence="1">[acyl-carrier-protein] S-malonyltransferase</fullName>
        <ecNumber evidence="1">2.3.1.39</ecNumber>
    </recommendedName>
</protein>
<dbReference type="InterPro" id="IPR014043">
    <property type="entry name" value="Acyl_transferase_dom"/>
</dbReference>
<dbReference type="Gene3D" id="3.30.70.250">
    <property type="entry name" value="Malonyl-CoA ACP transacylase, ACP-binding"/>
    <property type="match status" value="1"/>
</dbReference>
<dbReference type="SUPFAM" id="SSF55048">
    <property type="entry name" value="Probable ACP-binding domain of malonyl-CoA ACP transacylase"/>
    <property type="match status" value="1"/>
</dbReference>
<evidence type="ECO:0000256" key="2">
    <source>
        <dbReference type="ARBA" id="ARBA00022679"/>
    </source>
</evidence>
<evidence type="ECO:0000256" key="4">
    <source>
        <dbReference type="ARBA" id="ARBA00048462"/>
    </source>
</evidence>
<evidence type="ECO:0000313" key="7">
    <source>
        <dbReference type="Proteomes" id="UP001321486"/>
    </source>
</evidence>
<dbReference type="PANTHER" id="PTHR42681">
    <property type="entry name" value="MALONYL-COA-ACYL CARRIER PROTEIN TRANSACYLASE, MITOCHONDRIAL"/>
    <property type="match status" value="1"/>
</dbReference>
<organism evidence="6 7">
    <name type="scientific">Frondihabitans sucicola</name>
    <dbReference type="NCBI Taxonomy" id="1268041"/>
    <lineage>
        <taxon>Bacteria</taxon>
        <taxon>Bacillati</taxon>
        <taxon>Actinomycetota</taxon>
        <taxon>Actinomycetes</taxon>
        <taxon>Micrococcales</taxon>
        <taxon>Microbacteriaceae</taxon>
        <taxon>Frondihabitans</taxon>
    </lineage>
</organism>
<reference evidence="7" key="1">
    <citation type="journal article" date="2019" name="Int. J. Syst. Evol. Microbiol.">
        <title>The Global Catalogue of Microorganisms (GCM) 10K type strain sequencing project: providing services to taxonomists for standard genome sequencing and annotation.</title>
        <authorList>
            <consortium name="The Broad Institute Genomics Platform"/>
            <consortium name="The Broad Institute Genome Sequencing Center for Infectious Disease"/>
            <person name="Wu L."/>
            <person name="Ma J."/>
        </authorList>
    </citation>
    <scope>NUCLEOTIDE SEQUENCE [LARGE SCALE GENOMIC DNA]</scope>
    <source>
        <strain evidence="7">NBRC 108728</strain>
    </source>
</reference>
<comment type="catalytic activity">
    <reaction evidence="4">
        <text>holo-[ACP] + malonyl-CoA = malonyl-[ACP] + CoA</text>
        <dbReference type="Rhea" id="RHEA:41792"/>
        <dbReference type="Rhea" id="RHEA-COMP:9623"/>
        <dbReference type="Rhea" id="RHEA-COMP:9685"/>
        <dbReference type="ChEBI" id="CHEBI:57287"/>
        <dbReference type="ChEBI" id="CHEBI:57384"/>
        <dbReference type="ChEBI" id="CHEBI:64479"/>
        <dbReference type="ChEBI" id="CHEBI:78449"/>
        <dbReference type="EC" id="2.3.1.39"/>
    </reaction>
</comment>
<dbReference type="InterPro" id="IPR016035">
    <property type="entry name" value="Acyl_Trfase/lysoPLipase"/>
</dbReference>
<evidence type="ECO:0000313" key="6">
    <source>
        <dbReference type="EMBL" id="BDZ48562.1"/>
    </source>
</evidence>
<dbReference type="PANTHER" id="PTHR42681:SF1">
    <property type="entry name" value="MALONYL-COA-ACYL CARRIER PROTEIN TRANSACYLASE, MITOCHONDRIAL"/>
    <property type="match status" value="1"/>
</dbReference>
<dbReference type="InterPro" id="IPR050858">
    <property type="entry name" value="Mal-CoA-ACP_Trans/PKS_FabD"/>
</dbReference>
<keyword evidence="7" id="KW-1185">Reference proteome</keyword>
<dbReference type="Gene3D" id="3.40.366.10">
    <property type="entry name" value="Malonyl-Coenzyme A Acyl Carrier Protein, domain 2"/>
    <property type="match status" value="1"/>
</dbReference>
<dbReference type="EC" id="2.3.1.39" evidence="1"/>
<evidence type="ECO:0000256" key="3">
    <source>
        <dbReference type="ARBA" id="ARBA00023315"/>
    </source>
</evidence>
<keyword evidence="3" id="KW-0012">Acyltransferase</keyword>
<proteinExistence type="predicted"/>
<evidence type="ECO:0000259" key="5">
    <source>
        <dbReference type="SMART" id="SM00827"/>
    </source>
</evidence>
<dbReference type="InterPro" id="IPR001227">
    <property type="entry name" value="Ac_transferase_dom_sf"/>
</dbReference>
<dbReference type="InterPro" id="IPR016036">
    <property type="entry name" value="Malonyl_transacylase_ACP-bd"/>
</dbReference>
<name>A0ABN6XU76_9MICO</name>
<evidence type="ECO:0000256" key="1">
    <source>
        <dbReference type="ARBA" id="ARBA00013258"/>
    </source>
</evidence>